<accession>A0AAW5P7P4</accession>
<dbReference type="Proteomes" id="UP001155110">
    <property type="component" value="Unassembled WGS sequence"/>
</dbReference>
<protein>
    <submittedName>
        <fullName evidence="1">Uncharacterized protein</fullName>
    </submittedName>
</protein>
<evidence type="ECO:0000313" key="2">
    <source>
        <dbReference type="Proteomes" id="UP001155110"/>
    </source>
</evidence>
<dbReference type="AlphaFoldDB" id="A0AAW5P7P4"/>
<gene>
    <name evidence="1" type="ORF">GGP99_001963</name>
</gene>
<organism evidence="1 2">
    <name type="scientific">Salinibacter ruber</name>
    <dbReference type="NCBI Taxonomy" id="146919"/>
    <lineage>
        <taxon>Bacteria</taxon>
        <taxon>Pseudomonadati</taxon>
        <taxon>Rhodothermota</taxon>
        <taxon>Rhodothermia</taxon>
        <taxon>Rhodothermales</taxon>
        <taxon>Salinibacteraceae</taxon>
        <taxon>Salinibacter</taxon>
    </lineage>
</organism>
<dbReference type="EMBL" id="JANTZM010000009">
    <property type="protein sequence ID" value="MCS4157993.1"/>
    <property type="molecule type" value="Genomic_DNA"/>
</dbReference>
<proteinExistence type="predicted"/>
<name>A0AAW5P7P4_9BACT</name>
<evidence type="ECO:0000313" key="1">
    <source>
        <dbReference type="EMBL" id="MCS4157993.1"/>
    </source>
</evidence>
<sequence length="41" mass="4661">MQQIGVNLILFEERIDRVALLKIIEENPHGNPRPPEHGCSP</sequence>
<reference evidence="1" key="1">
    <citation type="submission" date="2022-08" db="EMBL/GenBank/DDBJ databases">
        <title>Genomic Encyclopedia of Type Strains, Phase V (KMG-V): Genome sequencing to study the core and pangenomes of soil and plant-associated prokaryotes.</title>
        <authorList>
            <person name="Whitman W."/>
        </authorList>
    </citation>
    <scope>NUCLEOTIDE SEQUENCE</scope>
    <source>
        <strain evidence="1">SP3002</strain>
    </source>
</reference>
<comment type="caution">
    <text evidence="1">The sequence shown here is derived from an EMBL/GenBank/DDBJ whole genome shotgun (WGS) entry which is preliminary data.</text>
</comment>